<reference evidence="1" key="2">
    <citation type="journal article" date="2015" name="Data Brief">
        <title>Shoot transcriptome of the giant reed, Arundo donax.</title>
        <authorList>
            <person name="Barrero R.A."/>
            <person name="Guerrero F.D."/>
            <person name="Moolhuijzen P."/>
            <person name="Goolsby J.A."/>
            <person name="Tidwell J."/>
            <person name="Bellgard S.E."/>
            <person name="Bellgard M.I."/>
        </authorList>
    </citation>
    <scope>NUCLEOTIDE SEQUENCE</scope>
    <source>
        <tissue evidence="1">Shoot tissue taken approximately 20 cm above the soil surface</tissue>
    </source>
</reference>
<proteinExistence type="predicted"/>
<accession>A0A0A9BFT2</accession>
<name>A0A0A9BFT2_ARUDO</name>
<dbReference type="AlphaFoldDB" id="A0A0A9BFT2"/>
<dbReference type="EMBL" id="GBRH01237815">
    <property type="protein sequence ID" value="JAD60080.1"/>
    <property type="molecule type" value="Transcribed_RNA"/>
</dbReference>
<evidence type="ECO:0000313" key="1">
    <source>
        <dbReference type="EMBL" id="JAD60080.1"/>
    </source>
</evidence>
<reference evidence="1" key="1">
    <citation type="submission" date="2014-09" db="EMBL/GenBank/DDBJ databases">
        <authorList>
            <person name="Magalhaes I.L.F."/>
            <person name="Oliveira U."/>
            <person name="Santos F.R."/>
            <person name="Vidigal T.H.D.A."/>
            <person name="Brescovit A.D."/>
            <person name="Santos A.J."/>
        </authorList>
    </citation>
    <scope>NUCLEOTIDE SEQUENCE</scope>
    <source>
        <tissue evidence="1">Shoot tissue taken approximately 20 cm above the soil surface</tissue>
    </source>
</reference>
<sequence>MMDLNFSILLFSAILMSFAQAFLLQNSLF</sequence>
<organism evidence="1">
    <name type="scientific">Arundo donax</name>
    <name type="common">Giant reed</name>
    <name type="synonym">Donax arundinaceus</name>
    <dbReference type="NCBI Taxonomy" id="35708"/>
    <lineage>
        <taxon>Eukaryota</taxon>
        <taxon>Viridiplantae</taxon>
        <taxon>Streptophyta</taxon>
        <taxon>Embryophyta</taxon>
        <taxon>Tracheophyta</taxon>
        <taxon>Spermatophyta</taxon>
        <taxon>Magnoliopsida</taxon>
        <taxon>Liliopsida</taxon>
        <taxon>Poales</taxon>
        <taxon>Poaceae</taxon>
        <taxon>PACMAD clade</taxon>
        <taxon>Arundinoideae</taxon>
        <taxon>Arundineae</taxon>
        <taxon>Arundo</taxon>
    </lineage>
</organism>
<protein>
    <submittedName>
        <fullName evidence="1">Uncharacterized protein</fullName>
    </submittedName>
</protein>